<comment type="caution">
    <text evidence="1">The sequence shown here is derived from an EMBL/GenBank/DDBJ whole genome shotgun (WGS) entry which is preliminary data.</text>
</comment>
<name>A0A0V1D338_TRIBR</name>
<evidence type="ECO:0000313" key="1">
    <source>
        <dbReference type="EMBL" id="KRY55794.1"/>
    </source>
</evidence>
<reference evidence="1 2" key="1">
    <citation type="submission" date="2015-01" db="EMBL/GenBank/DDBJ databases">
        <title>Evolution of Trichinella species and genotypes.</title>
        <authorList>
            <person name="Korhonen P.K."/>
            <person name="Edoardo P."/>
            <person name="Giuseppe L.R."/>
            <person name="Gasser R.B."/>
        </authorList>
    </citation>
    <scope>NUCLEOTIDE SEQUENCE [LARGE SCALE GENOMIC DNA]</scope>
    <source>
        <strain evidence="1">ISS120</strain>
    </source>
</reference>
<accession>A0A0V1D338</accession>
<dbReference type="AlphaFoldDB" id="A0A0V1D338"/>
<organism evidence="1 2">
    <name type="scientific">Trichinella britovi</name>
    <name type="common">Parasitic roundworm</name>
    <dbReference type="NCBI Taxonomy" id="45882"/>
    <lineage>
        <taxon>Eukaryota</taxon>
        <taxon>Metazoa</taxon>
        <taxon>Ecdysozoa</taxon>
        <taxon>Nematoda</taxon>
        <taxon>Enoplea</taxon>
        <taxon>Dorylaimia</taxon>
        <taxon>Trichinellida</taxon>
        <taxon>Trichinellidae</taxon>
        <taxon>Trichinella</taxon>
    </lineage>
</organism>
<dbReference type="EMBL" id="JYDI01000050">
    <property type="protein sequence ID" value="KRY55794.1"/>
    <property type="molecule type" value="Genomic_DNA"/>
</dbReference>
<dbReference type="Proteomes" id="UP000054653">
    <property type="component" value="Unassembled WGS sequence"/>
</dbReference>
<protein>
    <submittedName>
        <fullName evidence="1">Uncharacterized protein</fullName>
    </submittedName>
</protein>
<gene>
    <name evidence="1" type="ORF">T03_15228</name>
</gene>
<keyword evidence="2" id="KW-1185">Reference proteome</keyword>
<dbReference type="OrthoDB" id="10368762at2759"/>
<evidence type="ECO:0000313" key="2">
    <source>
        <dbReference type="Proteomes" id="UP000054653"/>
    </source>
</evidence>
<sequence>MVIKFFSFGAVISAVMCSTIPIFHNILEVLLTRFKSDSFLGIVNDSVEESDIVSANNSMLTLIHPQNLASLFPQKVKLMTLWQGPRSVAKKLDAGHRHLSIISVINASMINQLKSAGCFSLRIYWKV</sequence>
<proteinExistence type="predicted"/>